<dbReference type="InterPro" id="IPR051728">
    <property type="entry name" value="RING-FYVE_E3_ubiquitin-ligase"/>
</dbReference>
<dbReference type="PANTHER" id="PTHR14879:SF15">
    <property type="entry name" value="E3 UBIQUITIN-PROTEIN LIGASE RIFIFYLIN-LIKE PROTEIN"/>
    <property type="match status" value="1"/>
</dbReference>
<evidence type="ECO:0000313" key="7">
    <source>
        <dbReference type="RefSeq" id="XP_018326197.1"/>
    </source>
</evidence>
<evidence type="ECO:0000256" key="1">
    <source>
        <dbReference type="ARBA" id="ARBA00022771"/>
    </source>
</evidence>
<sequence length="323" mass="36501">MPCSKCKSDFTLLTWKLRCLECSLFYCSKCLKKTQGVHLCEKCTILNKRPPEREKLMELKSKDIQSYLNRRNISTYGFVEKAEIVDLFYKKSIPTHSKKSPTSLSSVFGGSVPNLVAETEERLSKVASNLESNLNNIRDYTEAAYNNLIQPNYSGRSNSNNIPNNNTFSTSPSGSQRRHSDNASASSNSQNTHEYQQDSFEARPQFLKLSDIHSIEEIEALSVKQLKQLLSLNRVNYKGVVERNELLEKTIALWIESHKDSGNNGDVSNKDESDCCKICMDAPLECVILECGHIATCVECGKQLSECPICRQYVSRVVRIFKA</sequence>
<evidence type="ECO:0000256" key="3">
    <source>
        <dbReference type="PROSITE-ProRule" id="PRU00175"/>
    </source>
</evidence>
<keyword evidence="1 3" id="KW-0479">Metal-binding</keyword>
<dbReference type="InterPro" id="IPR013083">
    <property type="entry name" value="Znf_RING/FYVE/PHD"/>
</dbReference>
<dbReference type="GeneID" id="108737671"/>
<accession>A0A1W4X0A2</accession>
<dbReference type="GO" id="GO:0005737">
    <property type="term" value="C:cytoplasm"/>
    <property type="evidence" value="ECO:0007669"/>
    <property type="project" value="TreeGrafter"/>
</dbReference>
<dbReference type="SUPFAM" id="SSF57903">
    <property type="entry name" value="FYVE/PHD zinc finger"/>
    <property type="match status" value="1"/>
</dbReference>
<keyword evidence="1 3" id="KW-0863">Zinc-finger</keyword>
<dbReference type="GO" id="GO:0005886">
    <property type="term" value="C:plasma membrane"/>
    <property type="evidence" value="ECO:0007669"/>
    <property type="project" value="TreeGrafter"/>
</dbReference>
<protein>
    <submittedName>
        <fullName evidence="7">E3 ubiquitin-protein ligase RNF34</fullName>
    </submittedName>
</protein>
<feature type="region of interest" description="Disordered" evidence="4">
    <location>
        <begin position="151"/>
        <end position="199"/>
    </location>
</feature>
<dbReference type="STRING" id="224129.A0A1W4X0A2"/>
<dbReference type="GO" id="GO:0043161">
    <property type="term" value="P:proteasome-mediated ubiquitin-dependent protein catabolic process"/>
    <property type="evidence" value="ECO:0007669"/>
    <property type="project" value="TreeGrafter"/>
</dbReference>
<dbReference type="InterPro" id="IPR055111">
    <property type="entry name" value="RNF34_RFFL_HeH"/>
</dbReference>
<evidence type="ECO:0000313" key="6">
    <source>
        <dbReference type="Proteomes" id="UP000192223"/>
    </source>
</evidence>
<reference evidence="7" key="1">
    <citation type="submission" date="2025-08" db="UniProtKB">
        <authorList>
            <consortium name="RefSeq"/>
        </authorList>
    </citation>
    <scope>IDENTIFICATION</scope>
    <source>
        <tissue evidence="7">Entire body</tissue>
    </source>
</reference>
<dbReference type="CDD" id="cd16500">
    <property type="entry name" value="RING-HC_CARP"/>
    <property type="match status" value="1"/>
</dbReference>
<feature type="domain" description="RING-type" evidence="5">
    <location>
        <begin position="276"/>
        <end position="311"/>
    </location>
</feature>
<evidence type="ECO:0000256" key="4">
    <source>
        <dbReference type="SAM" id="MobiDB-lite"/>
    </source>
</evidence>
<dbReference type="InParanoid" id="A0A1W4X0A2"/>
<dbReference type="Gene3D" id="1.10.720.140">
    <property type="match status" value="1"/>
</dbReference>
<dbReference type="FunFam" id="3.30.40.10:FF:000110">
    <property type="entry name" value="E3 ubiquitin-protein ligase RNF34 isoform X1"/>
    <property type="match status" value="1"/>
</dbReference>
<dbReference type="GO" id="GO:1902042">
    <property type="term" value="P:negative regulation of extrinsic apoptotic signaling pathway via death domain receptors"/>
    <property type="evidence" value="ECO:0007669"/>
    <property type="project" value="TreeGrafter"/>
</dbReference>
<dbReference type="PROSITE" id="PS50089">
    <property type="entry name" value="ZF_RING_2"/>
    <property type="match status" value="1"/>
</dbReference>
<dbReference type="GO" id="GO:0061630">
    <property type="term" value="F:ubiquitin protein ligase activity"/>
    <property type="evidence" value="ECO:0007669"/>
    <property type="project" value="TreeGrafter"/>
</dbReference>
<dbReference type="RefSeq" id="XP_018326197.1">
    <property type="nucleotide sequence ID" value="XM_018470695.2"/>
</dbReference>
<dbReference type="FunCoup" id="A0A1W4X0A2">
    <property type="interactions" value="1630"/>
</dbReference>
<dbReference type="GO" id="GO:0070936">
    <property type="term" value="P:protein K48-linked ubiquitination"/>
    <property type="evidence" value="ECO:0007669"/>
    <property type="project" value="TreeGrafter"/>
</dbReference>
<dbReference type="InterPro" id="IPR011011">
    <property type="entry name" value="Znf_FYVE_PHD"/>
</dbReference>
<dbReference type="InterPro" id="IPR057299">
    <property type="entry name" value="RNF34_RFFL_SAP"/>
</dbReference>
<dbReference type="Pfam" id="PF13920">
    <property type="entry name" value="zf-C3HC4_3"/>
    <property type="match status" value="1"/>
</dbReference>
<dbReference type="InterPro" id="IPR001841">
    <property type="entry name" value="Znf_RING"/>
</dbReference>
<dbReference type="Gene3D" id="3.30.40.10">
    <property type="entry name" value="Zinc/RING finger domain, C3HC4 (zinc finger)"/>
    <property type="match status" value="1"/>
</dbReference>
<dbReference type="SUPFAM" id="SSF57850">
    <property type="entry name" value="RING/U-box"/>
    <property type="match status" value="1"/>
</dbReference>
<keyword evidence="2" id="KW-0862">Zinc</keyword>
<dbReference type="Proteomes" id="UP000192223">
    <property type="component" value="Unplaced"/>
</dbReference>
<name>A0A1W4X0A2_AGRPL</name>
<organism evidence="6 7">
    <name type="scientific">Agrilus planipennis</name>
    <name type="common">Emerald ash borer</name>
    <name type="synonym">Agrilus marcopoli</name>
    <dbReference type="NCBI Taxonomy" id="224129"/>
    <lineage>
        <taxon>Eukaryota</taxon>
        <taxon>Metazoa</taxon>
        <taxon>Ecdysozoa</taxon>
        <taxon>Arthropoda</taxon>
        <taxon>Hexapoda</taxon>
        <taxon>Insecta</taxon>
        <taxon>Pterygota</taxon>
        <taxon>Neoptera</taxon>
        <taxon>Endopterygota</taxon>
        <taxon>Coleoptera</taxon>
        <taxon>Polyphaga</taxon>
        <taxon>Elateriformia</taxon>
        <taxon>Buprestoidea</taxon>
        <taxon>Buprestidae</taxon>
        <taxon>Agrilinae</taxon>
        <taxon>Agrilus</taxon>
    </lineage>
</organism>
<evidence type="ECO:0000259" key="5">
    <source>
        <dbReference type="PROSITE" id="PS50089"/>
    </source>
</evidence>
<dbReference type="SMART" id="SM00184">
    <property type="entry name" value="RING"/>
    <property type="match status" value="2"/>
</dbReference>
<dbReference type="Pfam" id="PF22968">
    <property type="entry name" value="RNF34L-like_3rd"/>
    <property type="match status" value="1"/>
</dbReference>
<feature type="compositionally biased region" description="Low complexity" evidence="4">
    <location>
        <begin position="154"/>
        <end position="175"/>
    </location>
</feature>
<dbReference type="KEGG" id="apln:108737671"/>
<dbReference type="Pfam" id="PF23632">
    <property type="entry name" value="SAP_RNF34_RFFL"/>
    <property type="match status" value="1"/>
</dbReference>
<feature type="compositionally biased region" description="Polar residues" evidence="4">
    <location>
        <begin position="190"/>
        <end position="199"/>
    </location>
</feature>
<dbReference type="GO" id="GO:0008270">
    <property type="term" value="F:zinc ion binding"/>
    <property type="evidence" value="ECO:0007669"/>
    <property type="project" value="UniProtKB-KW"/>
</dbReference>
<dbReference type="PANTHER" id="PTHR14879">
    <property type="entry name" value="CASPASE REGULATOR, RING FINGER DOMAIN-CONTAINING"/>
    <property type="match status" value="1"/>
</dbReference>
<dbReference type="AlphaFoldDB" id="A0A1W4X0A2"/>
<proteinExistence type="predicted"/>
<evidence type="ECO:0000256" key="2">
    <source>
        <dbReference type="ARBA" id="ARBA00022833"/>
    </source>
</evidence>
<keyword evidence="6" id="KW-1185">Reference proteome</keyword>
<dbReference type="OrthoDB" id="3045089at2759"/>
<gene>
    <name evidence="7" type="primary">LOC108737671</name>
</gene>